<dbReference type="InterPro" id="IPR002903">
    <property type="entry name" value="RsmH"/>
</dbReference>
<dbReference type="Gene3D" id="1.10.150.170">
    <property type="entry name" value="Putative methyltransferase TM0872, insert domain"/>
    <property type="match status" value="1"/>
</dbReference>
<dbReference type="SUPFAM" id="SSF53335">
    <property type="entry name" value="S-adenosyl-L-methionine-dependent methyltransferases"/>
    <property type="match status" value="1"/>
</dbReference>
<dbReference type="EMBL" id="CCXQ01000120">
    <property type="protein sequence ID" value="CEG20908.1"/>
    <property type="molecule type" value="Genomic_DNA"/>
</dbReference>
<accession>A0A098EF44</accession>
<dbReference type="Pfam" id="PF01795">
    <property type="entry name" value="Methyltransf_5"/>
    <property type="match status" value="1"/>
</dbReference>
<dbReference type="PIRSF" id="PIRSF004486">
    <property type="entry name" value="MraW"/>
    <property type="match status" value="1"/>
</dbReference>
<feature type="binding site" evidence="6">
    <location>
        <position position="117"/>
    </location>
    <ligand>
        <name>S-adenosyl-L-methionine</name>
        <dbReference type="ChEBI" id="CHEBI:59789"/>
    </ligand>
</feature>
<feature type="binding site" evidence="6">
    <location>
        <position position="62"/>
    </location>
    <ligand>
        <name>S-adenosyl-L-methionine</name>
        <dbReference type="ChEBI" id="CHEBI:59789"/>
    </ligand>
</feature>
<dbReference type="SUPFAM" id="SSF81799">
    <property type="entry name" value="Putative methyltransferase TM0872, insert domain"/>
    <property type="match status" value="1"/>
</dbReference>
<keyword evidence="5 6" id="KW-0949">S-adenosyl-L-methionine</keyword>
<sequence length="307" mass="34583">MENIIGFLKVELMDSHRPVLLNEMLELLSPKDGAVYVDATFGGGGYSRGILERAKCTVLAIDQDPIASEFYQSLHSQFPGRVHFFLSKFSRLREALQHFDHNQVDGVVFDVGVSSMQLSDPDRGFSFMKEGPLDMRMDMLRSQYKSAATFVNSLSEKDMADVIFYYGGERLSRRIARAIISARESNNKIRNTSDLAKIIRSVVPRSKANPIDPATRTFQAIRIWVNDELEELKAGLEAASQIVGVGGKIIVTSFHSLEDRIVKHKFNALREKGFQLINKKAIKPTEKEISENTRSRSAKLRGIVKEE</sequence>
<dbReference type="InterPro" id="IPR023397">
    <property type="entry name" value="SAM-dep_MeTrfase_MraW_recog"/>
</dbReference>
<keyword evidence="4 6" id="KW-0808">Transferase</keyword>
<keyword evidence="2 6" id="KW-0698">rRNA processing</keyword>
<keyword evidence="6" id="KW-0963">Cytoplasm</keyword>
<dbReference type="GO" id="GO:0071424">
    <property type="term" value="F:rRNA (cytosine-N4-)-methyltransferase activity"/>
    <property type="evidence" value="ECO:0007669"/>
    <property type="project" value="UniProtKB-UniRule"/>
</dbReference>
<comment type="subcellular location">
    <subcellularLocation>
        <location evidence="6">Cytoplasm</location>
    </subcellularLocation>
</comment>
<comment type="similarity">
    <text evidence="1 6">Belongs to the methyltransferase superfamily. RsmH family.</text>
</comment>
<comment type="function">
    <text evidence="6">Specifically methylates the N4 position of cytidine in position 1402 (C1402) of 16S rRNA.</text>
</comment>
<dbReference type="EC" id="2.1.1.199" evidence="6"/>
<evidence type="ECO:0000256" key="5">
    <source>
        <dbReference type="ARBA" id="ARBA00022691"/>
    </source>
</evidence>
<dbReference type="GO" id="GO:0070475">
    <property type="term" value="P:rRNA base methylation"/>
    <property type="evidence" value="ECO:0007669"/>
    <property type="project" value="UniProtKB-UniRule"/>
</dbReference>
<comment type="catalytic activity">
    <reaction evidence="6">
        <text>cytidine(1402) in 16S rRNA + S-adenosyl-L-methionine = N(4)-methylcytidine(1402) in 16S rRNA + S-adenosyl-L-homocysteine + H(+)</text>
        <dbReference type="Rhea" id="RHEA:42928"/>
        <dbReference type="Rhea" id="RHEA-COMP:10286"/>
        <dbReference type="Rhea" id="RHEA-COMP:10287"/>
        <dbReference type="ChEBI" id="CHEBI:15378"/>
        <dbReference type="ChEBI" id="CHEBI:57856"/>
        <dbReference type="ChEBI" id="CHEBI:59789"/>
        <dbReference type="ChEBI" id="CHEBI:74506"/>
        <dbReference type="ChEBI" id="CHEBI:82748"/>
        <dbReference type="EC" id="2.1.1.199"/>
    </reaction>
</comment>
<feature type="binding site" evidence="6">
    <location>
        <position position="89"/>
    </location>
    <ligand>
        <name>S-adenosyl-L-methionine</name>
        <dbReference type="ChEBI" id="CHEBI:59789"/>
    </ligand>
</feature>
<evidence type="ECO:0000256" key="7">
    <source>
        <dbReference type="SAM" id="MobiDB-lite"/>
    </source>
</evidence>
<dbReference type="Gene3D" id="3.40.50.150">
    <property type="entry name" value="Vaccinia Virus protein VP39"/>
    <property type="match status" value="1"/>
</dbReference>
<dbReference type="HAMAP" id="MF_01007">
    <property type="entry name" value="16SrRNA_methyltr_H"/>
    <property type="match status" value="1"/>
</dbReference>
<protein>
    <recommendedName>
        <fullName evidence="6">Ribosomal RNA small subunit methyltransferase H</fullName>
        <ecNumber evidence="6">2.1.1.199</ecNumber>
    </recommendedName>
    <alternativeName>
        <fullName evidence="6">16S rRNA m(4)C1402 methyltransferase</fullName>
    </alternativeName>
    <alternativeName>
        <fullName evidence="6">rRNA (cytosine-N(4)-)-methyltransferase RsmH</fullName>
    </alternativeName>
</protein>
<evidence type="ECO:0000256" key="3">
    <source>
        <dbReference type="ARBA" id="ARBA00022603"/>
    </source>
</evidence>
<dbReference type="GO" id="GO:0005737">
    <property type="term" value="C:cytoplasm"/>
    <property type="evidence" value="ECO:0007669"/>
    <property type="project" value="UniProtKB-SubCell"/>
</dbReference>
<dbReference type="PANTHER" id="PTHR11265">
    <property type="entry name" value="S-ADENOSYL-METHYLTRANSFERASE MRAW"/>
    <property type="match status" value="1"/>
</dbReference>
<evidence type="ECO:0000256" key="6">
    <source>
        <dbReference type="HAMAP-Rule" id="MF_01007"/>
    </source>
</evidence>
<dbReference type="InterPro" id="IPR029063">
    <property type="entry name" value="SAM-dependent_MTases_sf"/>
</dbReference>
<evidence type="ECO:0000256" key="2">
    <source>
        <dbReference type="ARBA" id="ARBA00022552"/>
    </source>
</evidence>
<proteinExistence type="inferred from homology"/>
<organism evidence="8 9">
    <name type="scientific">Anaplasma phagocytophilum</name>
    <name type="common">Ehrlichia phagocytophila</name>
    <dbReference type="NCBI Taxonomy" id="948"/>
    <lineage>
        <taxon>Bacteria</taxon>
        <taxon>Pseudomonadati</taxon>
        <taxon>Pseudomonadota</taxon>
        <taxon>Alphaproteobacteria</taxon>
        <taxon>Rickettsiales</taxon>
        <taxon>Anaplasmataceae</taxon>
        <taxon>Anaplasma</taxon>
        <taxon>phagocytophilum group</taxon>
    </lineage>
</organism>
<feature type="binding site" evidence="6">
    <location>
        <position position="110"/>
    </location>
    <ligand>
        <name>S-adenosyl-L-methionine</name>
        <dbReference type="ChEBI" id="CHEBI:59789"/>
    </ligand>
</feature>
<feature type="region of interest" description="Disordered" evidence="7">
    <location>
        <begin position="287"/>
        <end position="307"/>
    </location>
</feature>
<reference evidence="8 9" key="1">
    <citation type="submission" date="2014-09" db="EMBL/GenBank/DDBJ databases">
        <authorList>
            <person name="Loux Valentin"/>
            <person name="Dugat Thibaut"/>
        </authorList>
    </citation>
    <scope>NUCLEOTIDE SEQUENCE [LARGE SCALE GENOMIC DNA]</scope>
    <source>
        <strain evidence="8 9">BOV-10_179</strain>
    </source>
</reference>
<name>A0A098EF44_ANAPH</name>
<evidence type="ECO:0000313" key="8">
    <source>
        <dbReference type="EMBL" id="CEG20908.1"/>
    </source>
</evidence>
<evidence type="ECO:0000313" key="9">
    <source>
        <dbReference type="Proteomes" id="UP000055047"/>
    </source>
</evidence>
<dbReference type="Proteomes" id="UP000055047">
    <property type="component" value="Unassembled WGS sequence"/>
</dbReference>
<gene>
    <name evidence="6 8" type="primary">rsmH</name>
    <name evidence="8" type="ORF">ANAPHAGO_00099</name>
</gene>
<keyword evidence="3 6" id="KW-0489">Methyltransferase</keyword>
<feature type="binding site" evidence="6">
    <location>
        <begin position="44"/>
        <end position="46"/>
    </location>
    <ligand>
        <name>S-adenosyl-L-methionine</name>
        <dbReference type="ChEBI" id="CHEBI:59789"/>
    </ligand>
</feature>
<dbReference type="PANTHER" id="PTHR11265:SF0">
    <property type="entry name" value="12S RRNA N4-METHYLCYTIDINE METHYLTRANSFERASE"/>
    <property type="match status" value="1"/>
</dbReference>
<dbReference type="AlphaFoldDB" id="A0A098EF44"/>
<evidence type="ECO:0000256" key="1">
    <source>
        <dbReference type="ARBA" id="ARBA00010396"/>
    </source>
</evidence>
<evidence type="ECO:0000256" key="4">
    <source>
        <dbReference type="ARBA" id="ARBA00022679"/>
    </source>
</evidence>
<dbReference type="NCBIfam" id="TIGR00006">
    <property type="entry name" value="16S rRNA (cytosine(1402)-N(4))-methyltransferase RsmH"/>
    <property type="match status" value="1"/>
</dbReference>